<keyword evidence="4" id="KW-1185">Reference proteome</keyword>
<feature type="region of interest" description="Disordered" evidence="1">
    <location>
        <begin position="127"/>
        <end position="148"/>
    </location>
</feature>
<evidence type="ECO:0000313" key="4">
    <source>
        <dbReference type="Proteomes" id="UP001197875"/>
    </source>
</evidence>
<dbReference type="FunFam" id="1.10.287.1080:FF:000001">
    <property type="entry name" value="Nucleoside triphosphate pyrophosphohydrolase"/>
    <property type="match status" value="1"/>
</dbReference>
<protein>
    <submittedName>
        <fullName evidence="3">MazG family protein</fullName>
    </submittedName>
</protein>
<dbReference type="NCBIfam" id="TIGR00444">
    <property type="entry name" value="mazG"/>
    <property type="match status" value="1"/>
</dbReference>
<proteinExistence type="predicted"/>
<dbReference type="InterPro" id="IPR004518">
    <property type="entry name" value="MazG-like_dom"/>
</dbReference>
<organism evidence="3 4">
    <name type="scientific">Fusicatenibacter faecihominis</name>
    <dbReference type="NCBI Taxonomy" id="2881276"/>
    <lineage>
        <taxon>Bacteria</taxon>
        <taxon>Bacillati</taxon>
        <taxon>Bacillota</taxon>
        <taxon>Clostridia</taxon>
        <taxon>Lachnospirales</taxon>
        <taxon>Lachnospiraceae</taxon>
        <taxon>Fusicatenibacter</taxon>
    </lineage>
</organism>
<dbReference type="CDD" id="cd11528">
    <property type="entry name" value="NTP-PPase_MazG_Nterm"/>
    <property type="match status" value="1"/>
</dbReference>
<dbReference type="Pfam" id="PF03819">
    <property type="entry name" value="MazG"/>
    <property type="match status" value="1"/>
</dbReference>
<dbReference type="GO" id="GO:0046081">
    <property type="term" value="P:dUTP catabolic process"/>
    <property type="evidence" value="ECO:0007669"/>
    <property type="project" value="TreeGrafter"/>
</dbReference>
<dbReference type="InterPro" id="IPR011551">
    <property type="entry name" value="NTP_PyrPHydrolase_MazG"/>
</dbReference>
<name>A0AAE3DPT1_9FIRM</name>
<dbReference type="AlphaFoldDB" id="A0AAE3DPT1"/>
<dbReference type="GO" id="GO:0046052">
    <property type="term" value="P:UTP catabolic process"/>
    <property type="evidence" value="ECO:0007669"/>
    <property type="project" value="TreeGrafter"/>
</dbReference>
<dbReference type="PANTHER" id="PTHR30522:SF0">
    <property type="entry name" value="NUCLEOSIDE TRIPHOSPHATE PYROPHOSPHOHYDROLASE"/>
    <property type="match status" value="1"/>
</dbReference>
<dbReference type="GO" id="GO:0046076">
    <property type="term" value="P:dTTP catabolic process"/>
    <property type="evidence" value="ECO:0007669"/>
    <property type="project" value="TreeGrafter"/>
</dbReference>
<dbReference type="GO" id="GO:0006950">
    <property type="term" value="P:response to stress"/>
    <property type="evidence" value="ECO:0007669"/>
    <property type="project" value="UniProtKB-ARBA"/>
</dbReference>
<sequence length="160" mass="18129">MDRKITFDDYRGIIRALRDPEKGCPWDKAQTHESLKPCMIHEMTEAVAAVNLLSDTGDADNLSEELGDVLLQVVLQSQIAEEEGLFSLDDVIQKAGEKMIRRHPHVFSSEAAPEKEEVPGRWEAIKQAEKQGKSAEYEKRKKEAERNASREVIRLLQAES</sequence>
<feature type="domain" description="NTP pyrophosphohydrolase MazG-like" evidence="2">
    <location>
        <begin position="30"/>
        <end position="107"/>
    </location>
</feature>
<dbReference type="EMBL" id="JAJEPR010000001">
    <property type="protein sequence ID" value="MCC2188391.1"/>
    <property type="molecule type" value="Genomic_DNA"/>
</dbReference>
<dbReference type="GO" id="GO:0047429">
    <property type="term" value="F:nucleoside triphosphate diphosphatase activity"/>
    <property type="evidence" value="ECO:0007669"/>
    <property type="project" value="TreeGrafter"/>
</dbReference>
<dbReference type="GO" id="GO:0046047">
    <property type="term" value="P:TTP catabolic process"/>
    <property type="evidence" value="ECO:0007669"/>
    <property type="project" value="TreeGrafter"/>
</dbReference>
<evidence type="ECO:0000256" key="1">
    <source>
        <dbReference type="SAM" id="MobiDB-lite"/>
    </source>
</evidence>
<reference evidence="3 4" key="1">
    <citation type="submission" date="2021-10" db="EMBL/GenBank/DDBJ databases">
        <title>Anaerobic single-cell dispensing facilitates the cultivation of human gut bacteria.</title>
        <authorList>
            <person name="Afrizal A."/>
        </authorList>
    </citation>
    <scope>NUCLEOTIDE SEQUENCE [LARGE SCALE GENOMIC DNA]</scope>
    <source>
        <strain evidence="3 4">CLA-AA-H277</strain>
    </source>
</reference>
<comment type="caution">
    <text evidence="3">The sequence shown here is derived from an EMBL/GenBank/DDBJ whole genome shotgun (WGS) entry which is preliminary data.</text>
</comment>
<dbReference type="InterPro" id="IPR048015">
    <property type="entry name" value="NTP-PPase_MazG-like_N"/>
</dbReference>
<dbReference type="GO" id="GO:0046061">
    <property type="term" value="P:dATP catabolic process"/>
    <property type="evidence" value="ECO:0007669"/>
    <property type="project" value="TreeGrafter"/>
</dbReference>
<gene>
    <name evidence="3" type="ORF">LKD71_00905</name>
</gene>
<dbReference type="PANTHER" id="PTHR30522">
    <property type="entry name" value="NUCLEOSIDE TRIPHOSPHATE PYROPHOSPHOHYDROLASE"/>
    <property type="match status" value="1"/>
</dbReference>
<evidence type="ECO:0000259" key="2">
    <source>
        <dbReference type="Pfam" id="PF03819"/>
    </source>
</evidence>
<dbReference type="Gene3D" id="1.10.287.1080">
    <property type="entry name" value="MazG-like"/>
    <property type="match status" value="1"/>
</dbReference>
<dbReference type="SUPFAM" id="SSF101386">
    <property type="entry name" value="all-alpha NTP pyrophosphatases"/>
    <property type="match status" value="1"/>
</dbReference>
<accession>A0AAE3DPT1</accession>
<evidence type="ECO:0000313" key="3">
    <source>
        <dbReference type="EMBL" id="MCC2188391.1"/>
    </source>
</evidence>
<dbReference type="GO" id="GO:0006203">
    <property type="term" value="P:dGTP catabolic process"/>
    <property type="evidence" value="ECO:0007669"/>
    <property type="project" value="TreeGrafter"/>
</dbReference>
<dbReference type="Proteomes" id="UP001197875">
    <property type="component" value="Unassembled WGS sequence"/>
</dbReference>
<dbReference type="RefSeq" id="WP_227613993.1">
    <property type="nucleotide sequence ID" value="NZ_JAJEPR010000001.1"/>
</dbReference>